<evidence type="ECO:0000256" key="2">
    <source>
        <dbReference type="ARBA" id="ARBA00022614"/>
    </source>
</evidence>
<keyword evidence="3" id="KW-0808">Transferase</keyword>
<feature type="compositionally biased region" description="Basic residues" evidence="9">
    <location>
        <begin position="509"/>
        <end position="524"/>
    </location>
</feature>
<dbReference type="InterPro" id="IPR051681">
    <property type="entry name" value="Ser/Thr_Kinases-Pseudokinases"/>
</dbReference>
<name>A0A0L0DMW6_THETB</name>
<dbReference type="SMART" id="SM00369">
    <property type="entry name" value="LRR_TYP"/>
    <property type="match status" value="4"/>
</dbReference>
<proteinExistence type="predicted"/>
<evidence type="ECO:0000256" key="6">
    <source>
        <dbReference type="ARBA" id="ARBA00022777"/>
    </source>
</evidence>
<dbReference type="PRINTS" id="PR00109">
    <property type="entry name" value="TYRKINASE"/>
</dbReference>
<evidence type="ECO:0000259" key="10">
    <source>
        <dbReference type="PROSITE" id="PS50011"/>
    </source>
</evidence>
<reference evidence="11 12" key="1">
    <citation type="submission" date="2010-05" db="EMBL/GenBank/DDBJ databases">
        <title>The Genome Sequence of Thecamonas trahens ATCC 50062.</title>
        <authorList>
            <consortium name="The Broad Institute Genome Sequencing Platform"/>
            <person name="Russ C."/>
            <person name="Cuomo C."/>
            <person name="Shea T."/>
            <person name="Young S.K."/>
            <person name="Zeng Q."/>
            <person name="Koehrsen M."/>
            <person name="Haas B."/>
            <person name="Borodovsky M."/>
            <person name="Guigo R."/>
            <person name="Alvarado L."/>
            <person name="Berlin A."/>
            <person name="Bochicchio J."/>
            <person name="Borenstein D."/>
            <person name="Chapman S."/>
            <person name="Chen Z."/>
            <person name="Freedman E."/>
            <person name="Gellesch M."/>
            <person name="Goldberg J."/>
            <person name="Griggs A."/>
            <person name="Gujja S."/>
            <person name="Heilman E."/>
            <person name="Heiman D."/>
            <person name="Hepburn T."/>
            <person name="Howarth C."/>
            <person name="Jen D."/>
            <person name="Larson L."/>
            <person name="Mehta T."/>
            <person name="Park D."/>
            <person name="Pearson M."/>
            <person name="Roberts A."/>
            <person name="Saif S."/>
            <person name="Shenoy N."/>
            <person name="Sisk P."/>
            <person name="Stolte C."/>
            <person name="Sykes S."/>
            <person name="Thomson T."/>
            <person name="Walk T."/>
            <person name="White J."/>
            <person name="Yandava C."/>
            <person name="Burger G."/>
            <person name="Gray M.W."/>
            <person name="Holland P.W.H."/>
            <person name="King N."/>
            <person name="Lang F.B.F."/>
            <person name="Roger A.J."/>
            <person name="Ruiz-Trillo I."/>
            <person name="Lander E."/>
            <person name="Nusbaum C."/>
        </authorList>
    </citation>
    <scope>NUCLEOTIDE SEQUENCE [LARGE SCALE GENOMIC DNA]</scope>
    <source>
        <strain evidence="11 12">ATCC 50062</strain>
    </source>
</reference>
<organism evidence="11 12">
    <name type="scientific">Thecamonas trahens ATCC 50062</name>
    <dbReference type="NCBI Taxonomy" id="461836"/>
    <lineage>
        <taxon>Eukaryota</taxon>
        <taxon>Apusozoa</taxon>
        <taxon>Apusomonadida</taxon>
        <taxon>Apusomonadidae</taxon>
        <taxon>Thecamonas</taxon>
    </lineage>
</organism>
<keyword evidence="12" id="KW-1185">Reference proteome</keyword>
<dbReference type="Proteomes" id="UP000054408">
    <property type="component" value="Unassembled WGS sequence"/>
</dbReference>
<protein>
    <submittedName>
        <fullName evidence="11">TKL protein kinase</fullName>
    </submittedName>
</protein>
<keyword evidence="5 8" id="KW-0547">Nucleotide-binding</keyword>
<dbReference type="Gene3D" id="3.30.200.20">
    <property type="entry name" value="Phosphorylase Kinase, domain 1"/>
    <property type="match status" value="1"/>
</dbReference>
<dbReference type="PANTHER" id="PTHR44329">
    <property type="entry name" value="SERINE/THREONINE-PROTEIN KINASE TNNI3K-RELATED"/>
    <property type="match status" value="1"/>
</dbReference>
<feature type="compositionally biased region" description="Low complexity" evidence="9">
    <location>
        <begin position="482"/>
        <end position="494"/>
    </location>
</feature>
<evidence type="ECO:0000313" key="11">
    <source>
        <dbReference type="EMBL" id="KNC52758.1"/>
    </source>
</evidence>
<feature type="compositionally biased region" description="Basic residues" evidence="9">
    <location>
        <begin position="232"/>
        <end position="247"/>
    </location>
</feature>
<sequence length="862" mass="90340">MASEVEAYVEEVLAHALETGSTEVALTELGLMGLPRLLAQVTSVVQLDLSSNSLFSIPPSILTPLVNLRHLSLAGNALDALSDVPLQVVGATLLSLDLSGNTLSEVSDDIATLTALKHINLANNAIESVSDAIGKCRALITLELSGNKLSELPVAALASLPELEEVGLADNVWLGPQYMDLVHAKGAQRTRNAMKALVGGGGAKAPPLPAKAPKPAARAPDGVAQILQPRKPPVRRSGARGRGRGRGHGTAPGRSASPLPPPRAARNARRTSMSEYDSRGGTPVVEDSPSAAHLSAARKGAMAAAAAFRRPAAKTRQALLARVQSLSSGSPSPRDRPVPLPPPPGGGEPKKPTKKPPPPGRGGGSKPLPSMPEPGKKPVRPPPGRPAAAKPLPVPAVKKAPPPVPGGPKPGKKPPPPPADAGRKPLAMNGANNAPAPGSSPPKAPWVKGGRAAPLPSPTASGRGTPPWRPRGGESGGGGSNSSGSSASAPKVPGGKPPPPPPAGLRSKIAARRGRGRGGGRRLSRTLANRPPPGPPPPVPAAAAAASPPPASDSVEDLRQKLAQMEAQLAREREDRERAEEKVREEQSRREQVEAKIQAEVDAGSVAAYTELDLSEITWGTRLGTGAFGEVYSGVWNGCEVAIKKLFGNADPTEFHQEVAFLSRIRHPNVVLFMAASVPDLCIVTEFCALGSLYDLLHESDTEFDDDLIFRCVIDSLRGMTYLHSCNIIHRDLKTQNLLVDANWNIKVADFGLARFHSATAATIKSTVGTYNYMAPEVMNGDRTTAKADVYSMAICVWELLVRQVPFGDLDLPQIVRVIDRGGRPGPIPDNAPTLLRELISEGWATNPDDRPSFADLLAAFQ</sequence>
<dbReference type="InterPro" id="IPR001611">
    <property type="entry name" value="Leu-rich_rpt"/>
</dbReference>
<feature type="compositionally biased region" description="Pro residues" evidence="9">
    <location>
        <begin position="400"/>
        <end position="419"/>
    </location>
</feature>
<dbReference type="PROSITE" id="PS50011">
    <property type="entry name" value="PROTEIN_KINASE_DOM"/>
    <property type="match status" value="1"/>
</dbReference>
<dbReference type="GO" id="GO:0004674">
    <property type="term" value="F:protein serine/threonine kinase activity"/>
    <property type="evidence" value="ECO:0007669"/>
    <property type="project" value="UniProtKB-KW"/>
</dbReference>
<dbReference type="SUPFAM" id="SSF52058">
    <property type="entry name" value="L domain-like"/>
    <property type="match status" value="1"/>
</dbReference>
<dbReference type="Pfam" id="PF07714">
    <property type="entry name" value="PK_Tyr_Ser-Thr"/>
    <property type="match status" value="1"/>
</dbReference>
<dbReference type="SMART" id="SM00220">
    <property type="entry name" value="S_TKc"/>
    <property type="match status" value="1"/>
</dbReference>
<evidence type="ECO:0000256" key="9">
    <source>
        <dbReference type="SAM" id="MobiDB-lite"/>
    </source>
</evidence>
<dbReference type="Gene3D" id="3.80.10.10">
    <property type="entry name" value="Ribonuclease Inhibitor"/>
    <property type="match status" value="1"/>
</dbReference>
<evidence type="ECO:0000256" key="3">
    <source>
        <dbReference type="ARBA" id="ARBA00022679"/>
    </source>
</evidence>
<feature type="compositionally biased region" description="Low complexity" evidence="9">
    <location>
        <begin position="386"/>
        <end position="399"/>
    </location>
</feature>
<dbReference type="OMA" id="SAEISWF"/>
<dbReference type="SUPFAM" id="SSF56112">
    <property type="entry name" value="Protein kinase-like (PK-like)"/>
    <property type="match status" value="1"/>
</dbReference>
<dbReference type="InterPro" id="IPR011009">
    <property type="entry name" value="Kinase-like_dom_sf"/>
</dbReference>
<dbReference type="AlphaFoldDB" id="A0A0L0DMW6"/>
<feature type="domain" description="Protein kinase" evidence="10">
    <location>
        <begin position="617"/>
        <end position="862"/>
    </location>
</feature>
<evidence type="ECO:0000313" key="12">
    <source>
        <dbReference type="Proteomes" id="UP000054408"/>
    </source>
</evidence>
<dbReference type="PROSITE" id="PS00108">
    <property type="entry name" value="PROTEIN_KINASE_ST"/>
    <property type="match status" value="1"/>
</dbReference>
<dbReference type="Pfam" id="PF13855">
    <property type="entry name" value="LRR_8"/>
    <property type="match status" value="1"/>
</dbReference>
<keyword evidence="4" id="KW-0677">Repeat</keyword>
<keyword evidence="2" id="KW-0433">Leucine-rich repeat</keyword>
<evidence type="ECO:0000256" key="1">
    <source>
        <dbReference type="ARBA" id="ARBA00022527"/>
    </source>
</evidence>
<dbReference type="InterPro" id="IPR017441">
    <property type="entry name" value="Protein_kinase_ATP_BS"/>
</dbReference>
<dbReference type="OrthoDB" id="4062651at2759"/>
<dbReference type="CDD" id="cd13999">
    <property type="entry name" value="STKc_MAP3K-like"/>
    <property type="match status" value="1"/>
</dbReference>
<feature type="compositionally biased region" description="Low complexity" evidence="9">
    <location>
        <begin position="424"/>
        <end position="437"/>
    </location>
</feature>
<feature type="binding site" evidence="8">
    <location>
        <position position="645"/>
    </location>
    <ligand>
        <name>ATP</name>
        <dbReference type="ChEBI" id="CHEBI:30616"/>
    </ligand>
</feature>
<evidence type="ECO:0000256" key="4">
    <source>
        <dbReference type="ARBA" id="ARBA00022737"/>
    </source>
</evidence>
<dbReference type="InterPro" id="IPR008271">
    <property type="entry name" value="Ser/Thr_kinase_AS"/>
</dbReference>
<dbReference type="PANTHER" id="PTHR44329:SF288">
    <property type="entry name" value="MITOGEN-ACTIVATED PROTEIN KINASE KINASE KINASE 20"/>
    <property type="match status" value="1"/>
</dbReference>
<dbReference type="GO" id="GO:0005524">
    <property type="term" value="F:ATP binding"/>
    <property type="evidence" value="ECO:0007669"/>
    <property type="project" value="UniProtKB-UniRule"/>
</dbReference>
<feature type="compositionally biased region" description="Basic and acidic residues" evidence="9">
    <location>
        <begin position="569"/>
        <end position="587"/>
    </location>
</feature>
<evidence type="ECO:0000256" key="8">
    <source>
        <dbReference type="PROSITE-ProRule" id="PRU10141"/>
    </source>
</evidence>
<dbReference type="GeneID" id="25567287"/>
<keyword evidence="6 11" id="KW-0418">Kinase</keyword>
<dbReference type="PROSITE" id="PS00107">
    <property type="entry name" value="PROTEIN_KINASE_ATP"/>
    <property type="match status" value="1"/>
</dbReference>
<dbReference type="InterPro" id="IPR032675">
    <property type="entry name" value="LRR_dom_sf"/>
</dbReference>
<dbReference type="InterPro" id="IPR003591">
    <property type="entry name" value="Leu-rich_rpt_typical-subtyp"/>
</dbReference>
<feature type="region of interest" description="Disordered" evidence="9">
    <location>
        <begin position="322"/>
        <end position="587"/>
    </location>
</feature>
<dbReference type="Gene3D" id="1.10.510.10">
    <property type="entry name" value="Transferase(Phosphotransferase) domain 1"/>
    <property type="match status" value="1"/>
</dbReference>
<dbReference type="EMBL" id="GL349475">
    <property type="protein sequence ID" value="KNC52758.1"/>
    <property type="molecule type" value="Genomic_DNA"/>
</dbReference>
<dbReference type="eggNOG" id="KOG0192">
    <property type="taxonomic scope" value="Eukaryota"/>
</dbReference>
<keyword evidence="7 8" id="KW-0067">ATP-binding</keyword>
<dbReference type="InterPro" id="IPR001245">
    <property type="entry name" value="Ser-Thr/Tyr_kinase_cat_dom"/>
</dbReference>
<dbReference type="STRING" id="461836.A0A0L0DMW6"/>
<dbReference type="InterPro" id="IPR000719">
    <property type="entry name" value="Prot_kinase_dom"/>
</dbReference>
<gene>
    <name evidence="11" type="ORF">AMSG_08640</name>
</gene>
<accession>A0A0L0DMW6</accession>
<feature type="region of interest" description="Disordered" evidence="9">
    <location>
        <begin position="198"/>
        <end position="292"/>
    </location>
</feature>
<feature type="compositionally biased region" description="Pro residues" evidence="9">
    <location>
        <begin position="530"/>
        <end position="540"/>
    </location>
</feature>
<keyword evidence="1" id="KW-0723">Serine/threonine-protein kinase</keyword>
<evidence type="ECO:0000256" key="7">
    <source>
        <dbReference type="ARBA" id="ARBA00022840"/>
    </source>
</evidence>
<evidence type="ECO:0000256" key="5">
    <source>
        <dbReference type="ARBA" id="ARBA00022741"/>
    </source>
</evidence>
<dbReference type="RefSeq" id="XP_013755071.1">
    <property type="nucleotide sequence ID" value="XM_013899617.1"/>
</dbReference>